<evidence type="ECO:0000256" key="3">
    <source>
        <dbReference type="ARBA" id="ARBA00007985"/>
    </source>
</evidence>
<dbReference type="Pfam" id="PF00793">
    <property type="entry name" value="DAHP_synth_1"/>
    <property type="match status" value="1"/>
</dbReference>
<keyword evidence="4 8" id="KW-0028">Amino-acid biosynthesis</keyword>
<dbReference type="SUPFAM" id="SSF51569">
    <property type="entry name" value="Aldolase"/>
    <property type="match status" value="1"/>
</dbReference>
<dbReference type="PANTHER" id="PTHR21225:SF12">
    <property type="entry name" value="PHOSPHO-2-DEHYDRO-3-DEOXYHEPTONATE ALDOLASE, TYROSINE-INHIBITED"/>
    <property type="match status" value="1"/>
</dbReference>
<keyword evidence="5 8" id="KW-0808">Transferase</keyword>
<dbReference type="UniPathway" id="UPA00053">
    <property type="reaction ID" value="UER00084"/>
</dbReference>
<dbReference type="NCBIfam" id="NF009395">
    <property type="entry name" value="PRK12755.1"/>
    <property type="match status" value="1"/>
</dbReference>
<dbReference type="GO" id="GO:0003849">
    <property type="term" value="F:3-deoxy-7-phosphoheptulonate synthase activity"/>
    <property type="evidence" value="ECO:0007669"/>
    <property type="project" value="UniProtKB-EC"/>
</dbReference>
<evidence type="ECO:0000256" key="7">
    <source>
        <dbReference type="ARBA" id="ARBA00047508"/>
    </source>
</evidence>
<proteinExistence type="inferred from homology"/>
<evidence type="ECO:0000313" key="10">
    <source>
        <dbReference type="EMBL" id="PMS26136.1"/>
    </source>
</evidence>
<dbReference type="EC" id="2.5.1.54" evidence="8"/>
<feature type="domain" description="DAHP synthetase I/KDSA" evidence="9">
    <location>
        <begin position="45"/>
        <end position="336"/>
    </location>
</feature>
<sequence>MASVITHLSPIHRGRLITAAQLRALLPPSGSALGLVLETRQALSRIVAREDARLALIVGPCSVHDARAALDYARRLAPLRDAYRDALEIVMRVYLEKPRTTLGWKGLINDPNLDGSSRIDEGLRRARQLLIDIHALGVPAATEFLDLMTVRYVDDLISWAAIGARTTESPMHRQAASGLALPIGFKNGTDGNVKVAIDALSVARAPHHYLTVSMDGRIEAASSRGNPAAHVVLRGGRKPNYDRASVDAVCDALERARLVPSVVIDASHGNSGKVARAQVDVCTDIAARIADGETRIAGVMVESNLAPGRQDIVSGTPLAYGQSVTDECLGWNDTVELIRLLARAVRTQRRTALFRGAQASRALSDDQGGSLERTH</sequence>
<gene>
    <name evidence="10" type="ORF">C0Z19_07830</name>
</gene>
<evidence type="ECO:0000256" key="1">
    <source>
        <dbReference type="ARBA" id="ARBA00003726"/>
    </source>
</evidence>
<evidence type="ECO:0000256" key="8">
    <source>
        <dbReference type="PIRNR" id="PIRNR001361"/>
    </source>
</evidence>
<dbReference type="AlphaFoldDB" id="A0A2N7W9Q0"/>
<comment type="similarity">
    <text evidence="3 8">Belongs to the class-I DAHP synthase family.</text>
</comment>
<dbReference type="Gene3D" id="3.20.20.70">
    <property type="entry name" value="Aldolase class I"/>
    <property type="match status" value="1"/>
</dbReference>
<accession>A0A2N7W9Q0</accession>
<evidence type="ECO:0000259" key="9">
    <source>
        <dbReference type="Pfam" id="PF00793"/>
    </source>
</evidence>
<dbReference type="GO" id="GO:0009423">
    <property type="term" value="P:chorismate biosynthetic process"/>
    <property type="evidence" value="ECO:0007669"/>
    <property type="project" value="UniProtKB-UniPathway"/>
</dbReference>
<dbReference type="GO" id="GO:0009073">
    <property type="term" value="P:aromatic amino acid family biosynthetic process"/>
    <property type="evidence" value="ECO:0007669"/>
    <property type="project" value="UniProtKB-KW"/>
</dbReference>
<name>A0A2N7W9Q0_9BURK</name>
<evidence type="ECO:0000256" key="6">
    <source>
        <dbReference type="ARBA" id="ARBA00023141"/>
    </source>
</evidence>
<evidence type="ECO:0000313" key="11">
    <source>
        <dbReference type="Proteomes" id="UP000235347"/>
    </source>
</evidence>
<evidence type="ECO:0000256" key="5">
    <source>
        <dbReference type="ARBA" id="ARBA00022679"/>
    </source>
</evidence>
<comment type="function">
    <text evidence="1 8">Stereospecific condensation of phosphoenolpyruvate (PEP) and D-erythrose-4-phosphate (E4P) giving rise to 3-deoxy-D-arabino-heptulosonate-7-phosphate (DAHP).</text>
</comment>
<dbReference type="InterPro" id="IPR013785">
    <property type="entry name" value="Aldolase_TIM"/>
</dbReference>
<evidence type="ECO:0000256" key="2">
    <source>
        <dbReference type="ARBA" id="ARBA00004688"/>
    </source>
</evidence>
<dbReference type="GO" id="GO:0005737">
    <property type="term" value="C:cytoplasm"/>
    <property type="evidence" value="ECO:0007669"/>
    <property type="project" value="TreeGrafter"/>
</dbReference>
<dbReference type="NCBIfam" id="TIGR00034">
    <property type="entry name" value="aroFGH"/>
    <property type="match status" value="1"/>
</dbReference>
<comment type="caution">
    <text evidence="10">The sequence shown here is derived from an EMBL/GenBank/DDBJ whole genome shotgun (WGS) entry which is preliminary data.</text>
</comment>
<comment type="catalytic activity">
    <reaction evidence="7 8">
        <text>D-erythrose 4-phosphate + phosphoenolpyruvate + H2O = 7-phospho-2-dehydro-3-deoxy-D-arabino-heptonate + phosphate</text>
        <dbReference type="Rhea" id="RHEA:14717"/>
        <dbReference type="ChEBI" id="CHEBI:15377"/>
        <dbReference type="ChEBI" id="CHEBI:16897"/>
        <dbReference type="ChEBI" id="CHEBI:43474"/>
        <dbReference type="ChEBI" id="CHEBI:58394"/>
        <dbReference type="ChEBI" id="CHEBI:58702"/>
        <dbReference type="EC" id="2.5.1.54"/>
    </reaction>
</comment>
<comment type="pathway">
    <text evidence="2 8">Metabolic intermediate biosynthesis; chorismate biosynthesis; chorismate from D-erythrose 4-phosphate and phosphoenolpyruvate: step 1/7.</text>
</comment>
<keyword evidence="11" id="KW-1185">Reference proteome</keyword>
<keyword evidence="6 8" id="KW-0057">Aromatic amino acid biosynthesis</keyword>
<protein>
    <recommendedName>
        <fullName evidence="8">Phospho-2-dehydro-3-deoxyheptonate aldolase</fullName>
        <ecNumber evidence="8">2.5.1.54</ecNumber>
    </recommendedName>
</protein>
<dbReference type="InterPro" id="IPR006218">
    <property type="entry name" value="DAHP1/KDSA"/>
</dbReference>
<dbReference type="EMBL" id="PNYB01000005">
    <property type="protein sequence ID" value="PMS26136.1"/>
    <property type="molecule type" value="Genomic_DNA"/>
</dbReference>
<dbReference type="PIRSF" id="PIRSF001361">
    <property type="entry name" value="DAHP_synthase"/>
    <property type="match status" value="1"/>
</dbReference>
<reference evidence="10 11" key="1">
    <citation type="submission" date="2018-01" db="EMBL/GenBank/DDBJ databases">
        <title>Whole genome analyses suggest that Burkholderia sensu lato contains two further novel genera in the rhizoxinica-symbiotica group Mycetohabitans gen. nov., and Trinickia gen. nov.: implications for the evolution of diazotrophy and nodulation in the Burkholderiaceae.</title>
        <authorList>
            <person name="Estrada-de los Santos P."/>
            <person name="Palmer M."/>
            <person name="Chavez-Ramirez B."/>
            <person name="Beukes C."/>
            <person name="Steenkamp E.T."/>
            <person name="Hirsch A.M."/>
            <person name="Manyaka P."/>
            <person name="Maluk M."/>
            <person name="Lafos M."/>
            <person name="Crook M."/>
            <person name="Gross E."/>
            <person name="Simon M.F."/>
            <person name="Bueno dos Reis Junior F."/>
            <person name="Poole P.S."/>
            <person name="Venter S.N."/>
            <person name="James E.K."/>
        </authorList>
    </citation>
    <scope>NUCLEOTIDE SEQUENCE [LARGE SCALE GENOMIC DNA]</scope>
    <source>
        <strain evidence="10 11">GP25-8</strain>
    </source>
</reference>
<dbReference type="PANTHER" id="PTHR21225">
    <property type="entry name" value="PHOSPHO-2-DEHYDRO-3-DEOXYHEPTONATE ALDOLASE DAHP SYNTHETASE"/>
    <property type="match status" value="1"/>
</dbReference>
<dbReference type="Proteomes" id="UP000235347">
    <property type="component" value="Unassembled WGS sequence"/>
</dbReference>
<dbReference type="InterPro" id="IPR006219">
    <property type="entry name" value="DAHP_synth_1"/>
</dbReference>
<evidence type="ECO:0000256" key="4">
    <source>
        <dbReference type="ARBA" id="ARBA00022605"/>
    </source>
</evidence>
<dbReference type="GO" id="GO:0008652">
    <property type="term" value="P:amino acid biosynthetic process"/>
    <property type="evidence" value="ECO:0007669"/>
    <property type="project" value="UniProtKB-KW"/>
</dbReference>
<dbReference type="RefSeq" id="WP_102609231.1">
    <property type="nucleotide sequence ID" value="NZ_CADIKD010000008.1"/>
</dbReference>
<organism evidence="10 11">
    <name type="scientific">Trinickia soli</name>
    <dbReference type="NCBI Taxonomy" id="380675"/>
    <lineage>
        <taxon>Bacteria</taxon>
        <taxon>Pseudomonadati</taxon>
        <taxon>Pseudomonadota</taxon>
        <taxon>Betaproteobacteria</taxon>
        <taxon>Burkholderiales</taxon>
        <taxon>Burkholderiaceae</taxon>
        <taxon>Trinickia</taxon>
    </lineage>
</organism>